<evidence type="ECO:0000313" key="2">
    <source>
        <dbReference type="Proteomes" id="UP001162164"/>
    </source>
</evidence>
<keyword evidence="2" id="KW-1185">Reference proteome</keyword>
<dbReference type="Proteomes" id="UP001162164">
    <property type="component" value="Unassembled WGS sequence"/>
</dbReference>
<gene>
    <name evidence="1" type="ORF">NQ317_004232</name>
</gene>
<reference evidence="1" key="1">
    <citation type="journal article" date="2023" name="Insect Mol. Biol.">
        <title>Genome sequencing provides insights into the evolution of gene families encoding plant cell wall-degrading enzymes in longhorned beetles.</title>
        <authorList>
            <person name="Shin N.R."/>
            <person name="Okamura Y."/>
            <person name="Kirsch R."/>
            <person name="Pauchet Y."/>
        </authorList>
    </citation>
    <scope>NUCLEOTIDE SEQUENCE</scope>
    <source>
        <strain evidence="1">MMC_N1</strain>
    </source>
</reference>
<dbReference type="EMBL" id="JAPWTJ010000068">
    <property type="protein sequence ID" value="KAJ8983595.1"/>
    <property type="molecule type" value="Genomic_DNA"/>
</dbReference>
<protein>
    <submittedName>
        <fullName evidence="1">Uncharacterized protein</fullName>
    </submittedName>
</protein>
<evidence type="ECO:0000313" key="1">
    <source>
        <dbReference type="EMBL" id="KAJ8983595.1"/>
    </source>
</evidence>
<organism evidence="1 2">
    <name type="scientific">Molorchus minor</name>
    <dbReference type="NCBI Taxonomy" id="1323400"/>
    <lineage>
        <taxon>Eukaryota</taxon>
        <taxon>Metazoa</taxon>
        <taxon>Ecdysozoa</taxon>
        <taxon>Arthropoda</taxon>
        <taxon>Hexapoda</taxon>
        <taxon>Insecta</taxon>
        <taxon>Pterygota</taxon>
        <taxon>Neoptera</taxon>
        <taxon>Endopterygota</taxon>
        <taxon>Coleoptera</taxon>
        <taxon>Polyphaga</taxon>
        <taxon>Cucujiformia</taxon>
        <taxon>Chrysomeloidea</taxon>
        <taxon>Cerambycidae</taxon>
        <taxon>Lamiinae</taxon>
        <taxon>Monochamini</taxon>
        <taxon>Molorchus</taxon>
    </lineage>
</organism>
<comment type="caution">
    <text evidence="1">The sequence shown here is derived from an EMBL/GenBank/DDBJ whole genome shotgun (WGS) entry which is preliminary data.</text>
</comment>
<proteinExistence type="predicted"/>
<sequence>MIVPGKSVAFPHNTIGIWDAKLTYLDIPVPKIAGKMDVPFRISRDILKAIKFVVIIELIKLMSRSVNQVYTKIFKMPKEAKKRRFYRKLNDLNKNCESLIFHNKKEDYETVIRAATINSFMSLKIKASIGPPGIYNLYVLGYPKISKYIHNDVQVKAQILKGFVIVHPLDSLVLCGLCERV</sequence>
<name>A0ABQ9JZZ4_9CUCU</name>
<accession>A0ABQ9JZZ4</accession>